<dbReference type="OrthoDB" id="1490880at2"/>
<keyword evidence="1" id="KW-0812">Transmembrane</keyword>
<feature type="transmembrane region" description="Helical" evidence="1">
    <location>
        <begin position="95"/>
        <end position="116"/>
    </location>
</feature>
<feature type="transmembrane region" description="Helical" evidence="1">
    <location>
        <begin position="177"/>
        <end position="201"/>
    </location>
</feature>
<evidence type="ECO:0000313" key="4">
    <source>
        <dbReference type="Proteomes" id="UP000239532"/>
    </source>
</evidence>
<feature type="transmembrane region" description="Helical" evidence="1">
    <location>
        <begin position="136"/>
        <end position="156"/>
    </location>
</feature>
<dbReference type="Proteomes" id="UP000239532">
    <property type="component" value="Unassembled WGS sequence"/>
</dbReference>
<organism evidence="3 4">
    <name type="scientific">Nonlabens agnitus</name>
    <dbReference type="NCBI Taxonomy" id="870484"/>
    <lineage>
        <taxon>Bacteria</taxon>
        <taxon>Pseudomonadati</taxon>
        <taxon>Bacteroidota</taxon>
        <taxon>Flavobacteriia</taxon>
        <taxon>Flavobacteriales</taxon>
        <taxon>Flavobacteriaceae</taxon>
        <taxon>Nonlabens</taxon>
    </lineage>
</organism>
<reference evidence="3 4" key="1">
    <citation type="submission" date="2016-11" db="EMBL/GenBank/DDBJ databases">
        <title>Trade-off between light-utilization and light-protection in marine flavobacteria.</title>
        <authorList>
            <person name="Kumagai Y."/>
        </authorList>
    </citation>
    <scope>NUCLEOTIDE SEQUENCE [LARGE SCALE GENOMIC DNA]</scope>
    <source>
        <strain evidence="3 4">JCM 17109</strain>
    </source>
</reference>
<keyword evidence="4" id="KW-1185">Reference proteome</keyword>
<name>A0A2S9WTP3_9FLAO</name>
<feature type="transmembrane region" description="Helical" evidence="1">
    <location>
        <begin position="53"/>
        <end position="74"/>
    </location>
</feature>
<keyword evidence="1" id="KW-0472">Membrane</keyword>
<protein>
    <recommendedName>
        <fullName evidence="2">DUF1206 domain-containing protein</fullName>
    </recommendedName>
</protein>
<dbReference type="EMBL" id="MQUC01000003">
    <property type="protein sequence ID" value="PRP66848.1"/>
    <property type="molecule type" value="Genomic_DNA"/>
</dbReference>
<feature type="transmembrane region" description="Helical" evidence="1">
    <location>
        <begin position="12"/>
        <end position="33"/>
    </location>
</feature>
<comment type="caution">
    <text evidence="3">The sequence shown here is derived from an EMBL/GenBank/DDBJ whole genome shotgun (WGS) entry which is preliminary data.</text>
</comment>
<evidence type="ECO:0000259" key="2">
    <source>
        <dbReference type="Pfam" id="PF06724"/>
    </source>
</evidence>
<dbReference type="InterPro" id="IPR009597">
    <property type="entry name" value="DUF1206"/>
</dbReference>
<evidence type="ECO:0000313" key="3">
    <source>
        <dbReference type="EMBL" id="PRP66848.1"/>
    </source>
</evidence>
<feature type="domain" description="DUF1206" evidence="2">
    <location>
        <begin position="10"/>
        <end position="75"/>
    </location>
</feature>
<proteinExistence type="predicted"/>
<keyword evidence="1" id="KW-1133">Transmembrane helix</keyword>
<feature type="domain" description="DUF1206" evidence="2">
    <location>
        <begin position="184"/>
        <end position="249"/>
    </location>
</feature>
<accession>A0A2S9WTP3</accession>
<dbReference type="AlphaFoldDB" id="A0A2S9WTP3"/>
<gene>
    <name evidence="3" type="ORF">BST86_06890</name>
</gene>
<feature type="transmembrane region" description="Helical" evidence="1">
    <location>
        <begin position="221"/>
        <end position="247"/>
    </location>
</feature>
<dbReference type="RefSeq" id="WP_105982632.1">
    <property type="nucleotide sequence ID" value="NZ_MQUC01000003.1"/>
</dbReference>
<dbReference type="Pfam" id="PF06724">
    <property type="entry name" value="DUF1206"/>
    <property type="match status" value="2"/>
</dbReference>
<evidence type="ECO:0000256" key="1">
    <source>
        <dbReference type="SAM" id="Phobius"/>
    </source>
</evidence>
<sequence>MKNSRRFSRFGIATKGLVFFLIGVMALITALNLNYALKNEKEIIEWVYRLELGWFLLLIIIIGLSGYIFSRFYLTFNRNDYDGSNGKPKYRRAAYLINALGYCLLLLTCITILLGKNDSGDSELKIMVLQSVIGKIVVYIIALGLAISAVNEWWISFSIMMDKMINPEELSPKQYKYLLLLGRFGRFSRGIVFGIFAYVLARSAYYDLQNLPDGADAAFAFISATYGAFIMGTVAFGVMCYGLYLILSGKHRNIPIK</sequence>